<dbReference type="AlphaFoldDB" id="A0A0C2YFJ0"/>
<evidence type="ECO:0000313" key="2">
    <source>
        <dbReference type="Proteomes" id="UP000053424"/>
    </source>
</evidence>
<evidence type="ECO:0000313" key="1">
    <source>
        <dbReference type="EMBL" id="KIM48498.1"/>
    </source>
</evidence>
<keyword evidence="2" id="KW-1185">Reference proteome</keyword>
<organism evidence="1 2">
    <name type="scientific">Hebeloma cylindrosporum</name>
    <dbReference type="NCBI Taxonomy" id="76867"/>
    <lineage>
        <taxon>Eukaryota</taxon>
        <taxon>Fungi</taxon>
        <taxon>Dikarya</taxon>
        <taxon>Basidiomycota</taxon>
        <taxon>Agaricomycotina</taxon>
        <taxon>Agaricomycetes</taxon>
        <taxon>Agaricomycetidae</taxon>
        <taxon>Agaricales</taxon>
        <taxon>Agaricineae</taxon>
        <taxon>Hymenogastraceae</taxon>
        <taxon>Hebeloma</taxon>
    </lineage>
</organism>
<dbReference type="InterPro" id="IPR021109">
    <property type="entry name" value="Peptidase_aspartic_dom_sf"/>
</dbReference>
<dbReference type="OrthoDB" id="5596707at2759"/>
<dbReference type="STRING" id="686832.A0A0C2YFJ0"/>
<gene>
    <name evidence="1" type="ORF">M413DRAFT_38784</name>
</gene>
<feature type="non-terminal residue" evidence="1">
    <location>
        <position position="117"/>
    </location>
</feature>
<dbReference type="Proteomes" id="UP000053424">
    <property type="component" value="Unassembled WGS sequence"/>
</dbReference>
<sequence>RVEAILDEGCQIITMRQDIWEKTGLPLRSNHNLTMESANMSTDLTMGLLQNVQMIVGGIEFVVQIQVTKNTSYEMFLGWPFHTHVEVLTKHFQNGDAHITIKDPITHEIATLLTRSR</sequence>
<dbReference type="EMBL" id="KN831769">
    <property type="protein sequence ID" value="KIM48498.1"/>
    <property type="molecule type" value="Genomic_DNA"/>
</dbReference>
<feature type="non-terminal residue" evidence="1">
    <location>
        <position position="1"/>
    </location>
</feature>
<protein>
    <submittedName>
        <fullName evidence="1">Uncharacterized protein</fullName>
    </submittedName>
</protein>
<name>A0A0C2YFJ0_HEBCY</name>
<dbReference type="CDD" id="cd00303">
    <property type="entry name" value="retropepsin_like"/>
    <property type="match status" value="1"/>
</dbReference>
<reference evidence="2" key="2">
    <citation type="submission" date="2015-01" db="EMBL/GenBank/DDBJ databases">
        <title>Evolutionary Origins and Diversification of the Mycorrhizal Mutualists.</title>
        <authorList>
            <consortium name="DOE Joint Genome Institute"/>
            <consortium name="Mycorrhizal Genomics Consortium"/>
            <person name="Kohler A."/>
            <person name="Kuo A."/>
            <person name="Nagy L.G."/>
            <person name="Floudas D."/>
            <person name="Copeland A."/>
            <person name="Barry K.W."/>
            <person name="Cichocki N."/>
            <person name="Veneault-Fourrey C."/>
            <person name="LaButti K."/>
            <person name="Lindquist E.A."/>
            <person name="Lipzen A."/>
            <person name="Lundell T."/>
            <person name="Morin E."/>
            <person name="Murat C."/>
            <person name="Riley R."/>
            <person name="Ohm R."/>
            <person name="Sun H."/>
            <person name="Tunlid A."/>
            <person name="Henrissat B."/>
            <person name="Grigoriev I.V."/>
            <person name="Hibbett D.S."/>
            <person name="Martin F."/>
        </authorList>
    </citation>
    <scope>NUCLEOTIDE SEQUENCE [LARGE SCALE GENOMIC DNA]</scope>
    <source>
        <strain evidence="2">h7</strain>
    </source>
</reference>
<dbReference type="HOGENOM" id="CLU_003921_8_2_1"/>
<dbReference type="Gene3D" id="2.40.70.10">
    <property type="entry name" value="Acid Proteases"/>
    <property type="match status" value="1"/>
</dbReference>
<reference evidence="1 2" key="1">
    <citation type="submission" date="2014-04" db="EMBL/GenBank/DDBJ databases">
        <authorList>
            <consortium name="DOE Joint Genome Institute"/>
            <person name="Kuo A."/>
            <person name="Gay G."/>
            <person name="Dore J."/>
            <person name="Kohler A."/>
            <person name="Nagy L.G."/>
            <person name="Floudas D."/>
            <person name="Copeland A."/>
            <person name="Barry K.W."/>
            <person name="Cichocki N."/>
            <person name="Veneault-Fourrey C."/>
            <person name="LaButti K."/>
            <person name="Lindquist E.A."/>
            <person name="Lipzen A."/>
            <person name="Lundell T."/>
            <person name="Morin E."/>
            <person name="Murat C."/>
            <person name="Sun H."/>
            <person name="Tunlid A."/>
            <person name="Henrissat B."/>
            <person name="Grigoriev I.V."/>
            <person name="Hibbett D.S."/>
            <person name="Martin F."/>
            <person name="Nordberg H.P."/>
            <person name="Cantor M.N."/>
            <person name="Hua S.X."/>
        </authorList>
    </citation>
    <scope>NUCLEOTIDE SEQUENCE [LARGE SCALE GENOMIC DNA]</scope>
    <source>
        <strain evidence="2">h7</strain>
    </source>
</reference>
<accession>A0A0C2YFJ0</accession>
<proteinExistence type="predicted"/>